<reference evidence="1 2" key="1">
    <citation type="submission" date="2020-02" db="EMBL/GenBank/DDBJ databases">
        <authorList>
            <person name="Ferguson B K."/>
        </authorList>
    </citation>
    <scope>NUCLEOTIDE SEQUENCE [LARGE SCALE GENOMIC DNA]</scope>
</reference>
<evidence type="ECO:0000313" key="2">
    <source>
        <dbReference type="Proteomes" id="UP000479190"/>
    </source>
</evidence>
<name>A0A6H5I3W7_9HYME</name>
<accession>A0A6H5I3W7</accession>
<keyword evidence="2" id="KW-1185">Reference proteome</keyword>
<sequence length="63" mass="7592">MKFRVLENERATFILQIVANFVFYENISDLYRVQKLNDDAVHFLFPENRQAHINESFQARSRT</sequence>
<dbReference type="AlphaFoldDB" id="A0A6H5I3W7"/>
<gene>
    <name evidence="1" type="ORF">TBRA_LOCUS2537</name>
</gene>
<organism evidence="1 2">
    <name type="scientific">Trichogramma brassicae</name>
    <dbReference type="NCBI Taxonomy" id="86971"/>
    <lineage>
        <taxon>Eukaryota</taxon>
        <taxon>Metazoa</taxon>
        <taxon>Ecdysozoa</taxon>
        <taxon>Arthropoda</taxon>
        <taxon>Hexapoda</taxon>
        <taxon>Insecta</taxon>
        <taxon>Pterygota</taxon>
        <taxon>Neoptera</taxon>
        <taxon>Endopterygota</taxon>
        <taxon>Hymenoptera</taxon>
        <taxon>Apocrita</taxon>
        <taxon>Proctotrupomorpha</taxon>
        <taxon>Chalcidoidea</taxon>
        <taxon>Trichogrammatidae</taxon>
        <taxon>Trichogramma</taxon>
    </lineage>
</organism>
<dbReference type="Proteomes" id="UP000479190">
    <property type="component" value="Unassembled WGS sequence"/>
</dbReference>
<protein>
    <submittedName>
        <fullName evidence="1">Uncharacterized protein</fullName>
    </submittedName>
</protein>
<proteinExistence type="predicted"/>
<dbReference type="EMBL" id="CADCXV010000502">
    <property type="protein sequence ID" value="CAB0030539.1"/>
    <property type="molecule type" value="Genomic_DNA"/>
</dbReference>
<evidence type="ECO:0000313" key="1">
    <source>
        <dbReference type="EMBL" id="CAB0030539.1"/>
    </source>
</evidence>